<evidence type="ECO:0000256" key="3">
    <source>
        <dbReference type="ARBA" id="ARBA00016337"/>
    </source>
</evidence>
<keyword evidence="4" id="KW-0285">Flavoprotein</keyword>
<evidence type="ECO:0000313" key="12">
    <source>
        <dbReference type="Proteomes" id="UP000182652"/>
    </source>
</evidence>
<dbReference type="Pfam" id="PF02424">
    <property type="entry name" value="ApbE"/>
    <property type="match status" value="1"/>
</dbReference>
<keyword evidence="5" id="KW-0808">Transferase</keyword>
<name>A0A1H4PTC4_9MICC</name>
<evidence type="ECO:0000256" key="10">
    <source>
        <dbReference type="ARBA" id="ARBA00048540"/>
    </source>
</evidence>
<dbReference type="RefSeq" id="WP_139244672.1">
    <property type="nucleotide sequence ID" value="NZ_FNSN01000003.1"/>
</dbReference>
<comment type="catalytic activity">
    <reaction evidence="10">
        <text>L-threonyl-[protein] + FAD = FMN-L-threonyl-[protein] + AMP + H(+)</text>
        <dbReference type="Rhea" id="RHEA:36847"/>
        <dbReference type="Rhea" id="RHEA-COMP:11060"/>
        <dbReference type="Rhea" id="RHEA-COMP:11061"/>
        <dbReference type="ChEBI" id="CHEBI:15378"/>
        <dbReference type="ChEBI" id="CHEBI:30013"/>
        <dbReference type="ChEBI" id="CHEBI:57692"/>
        <dbReference type="ChEBI" id="CHEBI:74257"/>
        <dbReference type="ChEBI" id="CHEBI:456215"/>
        <dbReference type="EC" id="2.7.1.180"/>
    </reaction>
</comment>
<evidence type="ECO:0000313" key="11">
    <source>
        <dbReference type="EMBL" id="SEC10478.1"/>
    </source>
</evidence>
<dbReference type="PANTHER" id="PTHR30040:SF2">
    <property type="entry name" value="FAD:PROTEIN FMN TRANSFERASE"/>
    <property type="match status" value="1"/>
</dbReference>
<evidence type="ECO:0000256" key="8">
    <source>
        <dbReference type="ARBA" id="ARBA00022842"/>
    </source>
</evidence>
<evidence type="ECO:0000256" key="1">
    <source>
        <dbReference type="ARBA" id="ARBA00001946"/>
    </source>
</evidence>
<evidence type="ECO:0000256" key="9">
    <source>
        <dbReference type="ARBA" id="ARBA00031306"/>
    </source>
</evidence>
<dbReference type="Proteomes" id="UP000182652">
    <property type="component" value="Unassembled WGS sequence"/>
</dbReference>
<dbReference type="GO" id="GO:0046872">
    <property type="term" value="F:metal ion binding"/>
    <property type="evidence" value="ECO:0007669"/>
    <property type="project" value="UniProtKB-KW"/>
</dbReference>
<evidence type="ECO:0000256" key="5">
    <source>
        <dbReference type="ARBA" id="ARBA00022679"/>
    </source>
</evidence>
<organism evidence="11 12">
    <name type="scientific">Arthrobacter woluwensis</name>
    <dbReference type="NCBI Taxonomy" id="156980"/>
    <lineage>
        <taxon>Bacteria</taxon>
        <taxon>Bacillati</taxon>
        <taxon>Actinomycetota</taxon>
        <taxon>Actinomycetes</taxon>
        <taxon>Micrococcales</taxon>
        <taxon>Micrococcaceae</taxon>
        <taxon>Arthrobacter</taxon>
    </lineage>
</organism>
<dbReference type="EC" id="2.7.1.180" evidence="2"/>
<evidence type="ECO:0000256" key="4">
    <source>
        <dbReference type="ARBA" id="ARBA00022630"/>
    </source>
</evidence>
<evidence type="ECO:0000256" key="6">
    <source>
        <dbReference type="ARBA" id="ARBA00022723"/>
    </source>
</evidence>
<keyword evidence="7" id="KW-0274">FAD</keyword>
<keyword evidence="8" id="KW-0460">Magnesium</keyword>
<dbReference type="Gene3D" id="3.10.520.10">
    <property type="entry name" value="ApbE-like domains"/>
    <property type="match status" value="2"/>
</dbReference>
<keyword evidence="12" id="KW-1185">Reference proteome</keyword>
<keyword evidence="11" id="KW-0449">Lipoprotein</keyword>
<evidence type="ECO:0000256" key="2">
    <source>
        <dbReference type="ARBA" id="ARBA00011955"/>
    </source>
</evidence>
<sequence length="262" mass="27778">MSRSVFTSMGTVISLLTPGPQPAAHVMADVEREFYDRDQRFSLYRADSEISVIARGDLPVVNASGAFRSTLNRAAGWEDATHGAFRTRAPDGVLDLSGLVKAEALEAAGNRLLAAGDANWLLNAGGDVLVAGRNGPIPWAVGIVDPLDKAALITSVQLEGQWRALATSGIAERGEHIWGPPGHADFLQVSVLAPDIVTADVLATSIMAGGRQTLEACASRWDIDALCVTRDDQLFITPRLRAHVTAAFRSGAADRRSVPDAS</sequence>
<dbReference type="InterPro" id="IPR024932">
    <property type="entry name" value="ApbE"/>
</dbReference>
<comment type="cofactor">
    <cofactor evidence="1">
        <name>Mg(2+)</name>
        <dbReference type="ChEBI" id="CHEBI:18420"/>
    </cofactor>
</comment>
<keyword evidence="6" id="KW-0479">Metal-binding</keyword>
<dbReference type="STRING" id="156980.SAMN04489745_2082"/>
<dbReference type="PANTHER" id="PTHR30040">
    <property type="entry name" value="THIAMINE BIOSYNTHESIS LIPOPROTEIN APBE"/>
    <property type="match status" value="1"/>
</dbReference>
<reference evidence="11 12" key="1">
    <citation type="submission" date="2016-10" db="EMBL/GenBank/DDBJ databases">
        <authorList>
            <person name="de Groot N.N."/>
        </authorList>
    </citation>
    <scope>NUCLEOTIDE SEQUENCE [LARGE SCALE GENOMIC DNA]</scope>
    <source>
        <strain evidence="11 12">DSM 10495</strain>
    </source>
</reference>
<evidence type="ECO:0000256" key="7">
    <source>
        <dbReference type="ARBA" id="ARBA00022827"/>
    </source>
</evidence>
<dbReference type="EMBL" id="FNSN01000003">
    <property type="protein sequence ID" value="SEC10478.1"/>
    <property type="molecule type" value="Genomic_DNA"/>
</dbReference>
<dbReference type="SUPFAM" id="SSF143631">
    <property type="entry name" value="ApbE-like"/>
    <property type="match status" value="1"/>
</dbReference>
<dbReference type="GO" id="GO:0016740">
    <property type="term" value="F:transferase activity"/>
    <property type="evidence" value="ECO:0007669"/>
    <property type="project" value="UniProtKB-KW"/>
</dbReference>
<gene>
    <name evidence="11" type="ORF">SAMN04489745_2082</name>
</gene>
<dbReference type="AlphaFoldDB" id="A0A1H4PTC4"/>
<protein>
    <recommendedName>
        <fullName evidence="3">FAD:protein FMN transferase</fullName>
        <ecNumber evidence="2">2.7.1.180</ecNumber>
    </recommendedName>
    <alternativeName>
        <fullName evidence="9">Flavin transferase</fullName>
    </alternativeName>
</protein>
<dbReference type="InterPro" id="IPR003374">
    <property type="entry name" value="ApbE-like_sf"/>
</dbReference>
<proteinExistence type="predicted"/>
<accession>A0A1H4PTC4</accession>